<dbReference type="InterPro" id="IPR045079">
    <property type="entry name" value="Oxoprolinase-like"/>
</dbReference>
<evidence type="ECO:0000259" key="3">
    <source>
        <dbReference type="Pfam" id="PF19278"/>
    </source>
</evidence>
<dbReference type="GO" id="GO:0005829">
    <property type="term" value="C:cytosol"/>
    <property type="evidence" value="ECO:0007669"/>
    <property type="project" value="TreeGrafter"/>
</dbReference>
<dbReference type="PANTHER" id="PTHR11365">
    <property type="entry name" value="5-OXOPROLINASE RELATED"/>
    <property type="match status" value="1"/>
</dbReference>
<organism evidence="4 5">
    <name type="scientific">Gemmobacter aquatilis</name>
    <dbReference type="NCBI Taxonomy" id="933059"/>
    <lineage>
        <taxon>Bacteria</taxon>
        <taxon>Pseudomonadati</taxon>
        <taxon>Pseudomonadota</taxon>
        <taxon>Alphaproteobacteria</taxon>
        <taxon>Rhodobacterales</taxon>
        <taxon>Paracoccaceae</taxon>
        <taxon>Gemmobacter</taxon>
    </lineage>
</organism>
<evidence type="ECO:0000259" key="2">
    <source>
        <dbReference type="Pfam" id="PF05378"/>
    </source>
</evidence>
<gene>
    <name evidence="4" type="ORF">SAMN04488103_106202</name>
</gene>
<keyword evidence="5" id="KW-1185">Reference proteome</keyword>
<protein>
    <submittedName>
        <fullName evidence="4">N-methylhydantoinase A</fullName>
    </submittedName>
</protein>
<reference evidence="4 5" key="1">
    <citation type="submission" date="2016-10" db="EMBL/GenBank/DDBJ databases">
        <authorList>
            <person name="de Groot N.N."/>
        </authorList>
    </citation>
    <scope>NUCLEOTIDE SEQUENCE [LARGE SCALE GENOMIC DNA]</scope>
    <source>
        <strain evidence="4 5">DSM 3857</strain>
    </source>
</reference>
<evidence type="ECO:0000259" key="1">
    <source>
        <dbReference type="Pfam" id="PF01968"/>
    </source>
</evidence>
<evidence type="ECO:0000313" key="5">
    <source>
        <dbReference type="Proteomes" id="UP000198761"/>
    </source>
</evidence>
<dbReference type="InterPro" id="IPR002821">
    <property type="entry name" value="Hydantoinase_A"/>
</dbReference>
<dbReference type="Pfam" id="PF05378">
    <property type="entry name" value="Hydant_A_N"/>
    <property type="match status" value="1"/>
</dbReference>
<dbReference type="STRING" id="933059.SAMN04488103_106202"/>
<dbReference type="InterPro" id="IPR008040">
    <property type="entry name" value="Hydant_A_N"/>
</dbReference>
<dbReference type="AlphaFoldDB" id="A0A1H8IFI1"/>
<dbReference type="RefSeq" id="WP_091301831.1">
    <property type="nucleotide sequence ID" value="NZ_FOCE01000006.1"/>
</dbReference>
<dbReference type="GO" id="GO:0017168">
    <property type="term" value="F:5-oxoprolinase (ATP-hydrolyzing) activity"/>
    <property type="evidence" value="ECO:0007669"/>
    <property type="project" value="TreeGrafter"/>
</dbReference>
<proteinExistence type="predicted"/>
<dbReference type="EMBL" id="FOCE01000006">
    <property type="protein sequence ID" value="SEN66936.1"/>
    <property type="molecule type" value="Genomic_DNA"/>
</dbReference>
<dbReference type="InterPro" id="IPR049517">
    <property type="entry name" value="ACX-like_C"/>
</dbReference>
<dbReference type="GO" id="GO:0006749">
    <property type="term" value="P:glutathione metabolic process"/>
    <property type="evidence" value="ECO:0007669"/>
    <property type="project" value="TreeGrafter"/>
</dbReference>
<accession>A0A1H8IFI1</accession>
<feature type="domain" description="Acetophenone carboxylase-like C-terminal" evidence="3">
    <location>
        <begin position="527"/>
        <end position="697"/>
    </location>
</feature>
<feature type="domain" description="Hydantoinase/oxoprolinase N-terminal" evidence="2">
    <location>
        <begin position="3"/>
        <end position="191"/>
    </location>
</feature>
<dbReference type="PANTHER" id="PTHR11365:SF23">
    <property type="entry name" value="HYPOTHETICAL 5-OXOPROLINASE (EUROFUNG)-RELATED"/>
    <property type="match status" value="1"/>
</dbReference>
<name>A0A1H8IFI1_9RHOB</name>
<dbReference type="Pfam" id="PF19278">
    <property type="entry name" value="Hydant_A_C"/>
    <property type="match status" value="1"/>
</dbReference>
<dbReference type="Pfam" id="PF01968">
    <property type="entry name" value="Hydantoinase_A"/>
    <property type="match status" value="1"/>
</dbReference>
<sequence>MKRVSVDIGGTFTDCFVVWGQQYIETKALTTHHNLAMGFNEALGKACKTLGLELEEILGEVDSVRYATTLGTNALIEHKGPKIGMLVTAGYEATVPLSRARGYGEGLDNMGQQDMPNAQRPDPLVEPHMIYGVRERLDFQGNLVMPLDEEDVRRQLRGLVDRGAQIIVVALVNSVVNPAHEQRIEEIVLEEYPSHLLGAIPVILSHQVAGRKGEYVRATSAIVDGYLHSTMYHALSALEQNLRAHKYEKPMLVIHNSGGMAQLNSTDALQTIHSGPVSGIGASEHLSLQAALGNVVATDMGGTSYDIGIVVEGGIKHYDFNPVIDRWLVSVPMVHLVTLGAGGGSIASYDRMYKTVKCGPESAGSDPGPACYDRGGMRPTVTDADLLLGYLDAENYAGGSIPLNPRRAKAAIEDALCDELDCSVIEAAKLVREKVDDNMANGLFTELRARGYDPKDFTMLAYGGNGPLHCCGIAQNLSIDKILAPPLSSVFSAVGAGNMHQLHIHEQSLYMVLYDSNTRHIFDDYDRFNAIVAELKEKGTQDLLRQGVPLDQIRHDLELDMRYGNQLVQTTAVIPAHEVHGPGDVLAIISQFSNDYGKRFGEGSQAPEAGIRINTIRVAAYAKHETVQFEDIKPLPKPARKAPPAPQSHRTCHFVGHDGAFETPVWARSAIEPGVEIEGPAIVASEVTTFLVNPGWTYVAAKQGASWFLRNEAPVTRH</sequence>
<evidence type="ECO:0000313" key="4">
    <source>
        <dbReference type="EMBL" id="SEN66936.1"/>
    </source>
</evidence>
<dbReference type="OrthoDB" id="9759608at2"/>
<feature type="domain" description="Hydantoinase A/oxoprolinase" evidence="1">
    <location>
        <begin position="217"/>
        <end position="497"/>
    </location>
</feature>
<dbReference type="Proteomes" id="UP000198761">
    <property type="component" value="Unassembled WGS sequence"/>
</dbReference>